<dbReference type="Pfam" id="PF06035">
    <property type="entry name" value="Peptidase_C93"/>
    <property type="match status" value="1"/>
</dbReference>
<dbReference type="AlphaFoldDB" id="A0A7W6GBB7"/>
<dbReference type="InterPro" id="IPR010319">
    <property type="entry name" value="Transglutaminase-like_Cys_pept"/>
</dbReference>
<dbReference type="Gene3D" id="3.10.620.30">
    <property type="match status" value="1"/>
</dbReference>
<evidence type="ECO:0000313" key="1">
    <source>
        <dbReference type="EMBL" id="MBB3964902.1"/>
    </source>
</evidence>
<name>A0A7W6GBB7_9HYPH</name>
<dbReference type="EMBL" id="JACIDW010000006">
    <property type="protein sequence ID" value="MBB3964902.1"/>
    <property type="molecule type" value="Genomic_DNA"/>
</dbReference>
<organism evidence="1 2">
    <name type="scientific">Rhizobium metallidurans</name>
    <dbReference type="NCBI Taxonomy" id="1265931"/>
    <lineage>
        <taxon>Bacteria</taxon>
        <taxon>Pseudomonadati</taxon>
        <taxon>Pseudomonadota</taxon>
        <taxon>Alphaproteobacteria</taxon>
        <taxon>Hyphomicrobiales</taxon>
        <taxon>Rhizobiaceae</taxon>
        <taxon>Rhizobium/Agrobacterium group</taxon>
        <taxon>Rhizobium</taxon>
    </lineage>
</organism>
<protein>
    <submittedName>
        <fullName evidence="1">Putative transglutaminase-like cysteine proteinase</fullName>
    </submittedName>
</protein>
<keyword evidence="2" id="KW-1185">Reference proteome</keyword>
<accession>A0A7W6GBB7</accession>
<proteinExistence type="predicted"/>
<gene>
    <name evidence="1" type="ORF">GGQ67_002565</name>
</gene>
<dbReference type="PANTHER" id="PTHR39327">
    <property type="match status" value="1"/>
</dbReference>
<sequence>MKPAEDRATSGKSENWTLPINNRGDCEDYALLKMKTLLDIGFPTSKLALSVALDRNGGNHLVLIARLKSGDYVLDNLAYSVKPWQRTGYTFLASQNFNRKAAWQVTLAGPRAAQFTKG</sequence>
<dbReference type="Proteomes" id="UP000582090">
    <property type="component" value="Unassembled WGS sequence"/>
</dbReference>
<reference evidence="1 2" key="1">
    <citation type="submission" date="2020-08" db="EMBL/GenBank/DDBJ databases">
        <title>Genomic Encyclopedia of Type Strains, Phase IV (KMG-IV): sequencing the most valuable type-strain genomes for metagenomic binning, comparative biology and taxonomic classification.</title>
        <authorList>
            <person name="Goeker M."/>
        </authorList>
    </citation>
    <scope>NUCLEOTIDE SEQUENCE [LARGE SCALE GENOMIC DNA]</scope>
    <source>
        <strain evidence="1 2">DSM 26575</strain>
    </source>
</reference>
<comment type="caution">
    <text evidence="1">The sequence shown here is derived from an EMBL/GenBank/DDBJ whole genome shotgun (WGS) entry which is preliminary data.</text>
</comment>
<evidence type="ECO:0000313" key="2">
    <source>
        <dbReference type="Proteomes" id="UP000582090"/>
    </source>
</evidence>
<dbReference type="PANTHER" id="PTHR39327:SF1">
    <property type="entry name" value="BLR5470 PROTEIN"/>
    <property type="match status" value="1"/>
</dbReference>